<keyword evidence="3" id="KW-1185">Reference proteome</keyword>
<dbReference type="EMBL" id="SRLO01000007">
    <property type="protein sequence ID" value="TNN88063.1"/>
    <property type="molecule type" value="Genomic_DNA"/>
</dbReference>
<protein>
    <submittedName>
        <fullName evidence="2">Uncharacterized protein</fullName>
    </submittedName>
</protein>
<sequence length="532" mass="59360">MVSAPGEVLKAIPGRTEVPAAAFFGKRRQPAVEGLQDRNRWAPRSPRGCDLPVPKLIAVPDQSEPKASPNLACQIEDCSPLSSSSVVVAILQLTLQLFHSATSQPLAFHHSLWHSFTKKSRVSQRDTVFLCKCHFVSSEGSKRKQGGKSFIPLRPFMGKLISLETADTGSRWTDLRGKEKVTTVVAPPLQELQEIPYDLRHALPSQGPLTLREMLSTGPPLPSHRRGSPVVRCLHTSGSDAANRSHMSCCRDSSGSSCPSYLHLEQDQSTAGNVWGEGRKGGTELDQHPCTDALQRLCLCWAPVLHVTLHLDHSPHSSHRPSTGQREWEMQVDMERRGNGGSWREEDVGGAQGNQDELIKVHEESVREKKGCKGGKDRTEKGHLRSETEVDRNRGIHNDSSFMMPMFPQSQEDHFCFKAKGLSHELRNLHPDPSALWCHDPQRPKEWTSMLWLNVPTLTDISGRYGNRFIGMQLSDAAVIRNERAITETVGRLRDRRNRRCHDVVVWADTSRLCHPTTISIRSLLAFIVTSA</sequence>
<comment type="caution">
    <text evidence="2">The sequence shown here is derived from an EMBL/GenBank/DDBJ whole genome shotgun (WGS) entry which is preliminary data.</text>
</comment>
<dbReference type="Proteomes" id="UP000314294">
    <property type="component" value="Unassembled WGS sequence"/>
</dbReference>
<gene>
    <name evidence="2" type="ORF">EYF80_001644</name>
</gene>
<proteinExistence type="predicted"/>
<dbReference type="AlphaFoldDB" id="A0A4Z2JE71"/>
<name>A0A4Z2JE71_9TELE</name>
<evidence type="ECO:0000313" key="2">
    <source>
        <dbReference type="EMBL" id="TNN88063.1"/>
    </source>
</evidence>
<organism evidence="2 3">
    <name type="scientific">Liparis tanakae</name>
    <name type="common">Tanaka's snailfish</name>
    <dbReference type="NCBI Taxonomy" id="230148"/>
    <lineage>
        <taxon>Eukaryota</taxon>
        <taxon>Metazoa</taxon>
        <taxon>Chordata</taxon>
        <taxon>Craniata</taxon>
        <taxon>Vertebrata</taxon>
        <taxon>Euteleostomi</taxon>
        <taxon>Actinopterygii</taxon>
        <taxon>Neopterygii</taxon>
        <taxon>Teleostei</taxon>
        <taxon>Neoteleostei</taxon>
        <taxon>Acanthomorphata</taxon>
        <taxon>Eupercaria</taxon>
        <taxon>Perciformes</taxon>
        <taxon>Cottioidei</taxon>
        <taxon>Cottales</taxon>
        <taxon>Liparidae</taxon>
        <taxon>Liparis</taxon>
    </lineage>
</organism>
<reference evidence="2 3" key="1">
    <citation type="submission" date="2019-03" db="EMBL/GenBank/DDBJ databases">
        <title>First draft genome of Liparis tanakae, snailfish: a comprehensive survey of snailfish specific genes.</title>
        <authorList>
            <person name="Kim W."/>
            <person name="Song I."/>
            <person name="Jeong J.-H."/>
            <person name="Kim D."/>
            <person name="Kim S."/>
            <person name="Ryu S."/>
            <person name="Song J.Y."/>
            <person name="Lee S.K."/>
        </authorList>
    </citation>
    <scope>NUCLEOTIDE SEQUENCE [LARGE SCALE GENOMIC DNA]</scope>
    <source>
        <tissue evidence="2">Muscle</tissue>
    </source>
</reference>
<feature type="region of interest" description="Disordered" evidence="1">
    <location>
        <begin position="364"/>
        <end position="388"/>
    </location>
</feature>
<evidence type="ECO:0000256" key="1">
    <source>
        <dbReference type="SAM" id="MobiDB-lite"/>
    </source>
</evidence>
<accession>A0A4Z2JE71</accession>
<evidence type="ECO:0000313" key="3">
    <source>
        <dbReference type="Proteomes" id="UP000314294"/>
    </source>
</evidence>